<name>A0ABT3G6B7_9BACT</name>
<dbReference type="PANTHER" id="PTHR34504:SF4">
    <property type="entry name" value="ANTITOXIN HICB"/>
    <property type="match status" value="1"/>
</dbReference>
<comment type="caution">
    <text evidence="1">The sequence shown here is derived from an EMBL/GenBank/DDBJ whole genome shotgun (WGS) entry which is preliminary data.</text>
</comment>
<dbReference type="InterPro" id="IPR051404">
    <property type="entry name" value="TA_system_antitoxin"/>
</dbReference>
<sequence length="220" mass="24323">MQVMKGRFTAVIEAAEEGGFWAYCPEIAGANGQGDTQEEAEATLNQAIQLLLESQALEEAPWMFEAARLGVATPESIIAWSDAKVMDLDRPPFFLIELSTLRSSDSRNYASVIQAHVPETLDAEQRISLVVTAFDQQVIDLDEALPILFRLWLPLPPEKPTSGIPEHVADLLAEWDIISDVEPLPEDFVSRCMTVFAHHREQHGSPPSAIFHLPSTISSC</sequence>
<evidence type="ECO:0000313" key="2">
    <source>
        <dbReference type="Proteomes" id="UP001165653"/>
    </source>
</evidence>
<dbReference type="PANTHER" id="PTHR34504">
    <property type="entry name" value="ANTITOXIN HICB"/>
    <property type="match status" value="1"/>
</dbReference>
<gene>
    <name evidence="1" type="ORF">OJ996_17395</name>
</gene>
<proteinExistence type="predicted"/>
<dbReference type="Proteomes" id="UP001165653">
    <property type="component" value="Unassembled WGS sequence"/>
</dbReference>
<organism evidence="1 2">
    <name type="scientific">Luteolibacter rhizosphaerae</name>
    <dbReference type="NCBI Taxonomy" id="2989719"/>
    <lineage>
        <taxon>Bacteria</taxon>
        <taxon>Pseudomonadati</taxon>
        <taxon>Verrucomicrobiota</taxon>
        <taxon>Verrucomicrobiia</taxon>
        <taxon>Verrucomicrobiales</taxon>
        <taxon>Verrucomicrobiaceae</taxon>
        <taxon>Luteolibacter</taxon>
    </lineage>
</organism>
<reference evidence="1" key="1">
    <citation type="submission" date="2022-10" db="EMBL/GenBank/DDBJ databases">
        <title>Luteolibacter sp. GHJ8, whole genome shotgun sequencing project.</title>
        <authorList>
            <person name="Zhao G."/>
            <person name="Shen L."/>
        </authorList>
    </citation>
    <scope>NUCLEOTIDE SEQUENCE</scope>
    <source>
        <strain evidence="1">GHJ8</strain>
    </source>
</reference>
<dbReference type="Gene3D" id="3.30.160.250">
    <property type="match status" value="1"/>
</dbReference>
<protein>
    <submittedName>
        <fullName evidence="1">Type II toxin-antitoxin system HicB family antitoxin</fullName>
    </submittedName>
</protein>
<accession>A0ABT3G6B7</accession>
<dbReference type="EMBL" id="JAPDDR010000009">
    <property type="protein sequence ID" value="MCW1915363.1"/>
    <property type="molecule type" value="Genomic_DNA"/>
</dbReference>
<evidence type="ECO:0000313" key="1">
    <source>
        <dbReference type="EMBL" id="MCW1915363.1"/>
    </source>
</evidence>
<keyword evidence="2" id="KW-1185">Reference proteome</keyword>
<dbReference type="InterPro" id="IPR035069">
    <property type="entry name" value="TTHA1013/TTHA0281-like"/>
</dbReference>
<dbReference type="SUPFAM" id="SSF143100">
    <property type="entry name" value="TTHA1013/TTHA0281-like"/>
    <property type="match status" value="1"/>
</dbReference>